<dbReference type="InterPro" id="IPR001781">
    <property type="entry name" value="Znf_LIM"/>
</dbReference>
<dbReference type="OMA" id="AKRCCIC"/>
<dbReference type="PROSITE" id="PS00478">
    <property type="entry name" value="LIM_DOMAIN_1"/>
    <property type="match status" value="1"/>
</dbReference>
<dbReference type="EMBL" id="CAGI01000183">
    <property type="protein sequence ID" value="CCF53583.1"/>
    <property type="molecule type" value="Genomic_DNA"/>
</dbReference>
<evidence type="ECO:0000256" key="3">
    <source>
        <dbReference type="PROSITE-ProRule" id="PRU00125"/>
    </source>
</evidence>
<feature type="compositionally biased region" description="Polar residues" evidence="4">
    <location>
        <begin position="63"/>
        <end position="75"/>
    </location>
</feature>
<sequence length="872" mass="96882">MNSYYQNGPAVVAAQSTDSDNHAGFGALRFMQDMYQQRNDHLQSREQHTQHLSRTSLHHPSQHRNYSGQSSSQDASYGEYHEHAMMEREHAMMEREHAMMDREHAMLDREHAMMDRDPYQVDSSYEYNTSGSSRHNQHHQHHQHHQHSRSQKTRHEHHYHQQHQHQQQQRRYYSHRSNTNTEAPASSSASSVRKGAASSKKVLRSDTIESSTSDSTAGLAYNRSGDSQISPAGSSDASRGAPIPSIKVADRTTIYEDDYEEPFHAVTTDTMPRPASPASATWRDVSTDVSFTIARATVLEPDLPKAKCADCGEKLDFEELENHTCQPADTTRPPLLTIQVPSSSTPSSTSTSPALTTPRSPFFDRYDTLVNDAGPLSPALFGTVTLTTKPKAVDEDDETPKAHAVRIVGTQAAIKVTHVKASTQADGPTPHPPRIPPPLTSPVIQRSASDAASARRKMIERQREAKRKETMASPIPKAATMSSLSEQARSKAVGGSEKRPSRGASGSSAVTKRAHAPYASESQHAKTASSSSLSSTSTNSSERMGLSSKHPSQSRAGASGSYTTNITPSSSYERIEEGVMKTSTDSGLFKQTRGRGRVDLSSIEEMMKGLTEAPEPLEKTLTEVSQRRPSQTWETKTEATSSQGPSKTDRELELELELERLRDKERTRQLQAQRLKDKRKKGRAAKRCCICDCSLSSSRTPFVERDGKFLCARDWKELYLPKCRKCNLSVEKGAVKSSDGALRGVFHRSCFSCAACEAPFADGSFYVYNNQPYCSRHYHRLNGSLCRECESGIEGDCRQTDTGDRFHPQCFSCQYTSKKGACLEPLADYYVVGGQRLCERHAARVGRRLAKAGQKLPDLRAQKRMTMLHSLR</sequence>
<evidence type="ECO:0000256" key="1">
    <source>
        <dbReference type="ARBA" id="ARBA00022723"/>
    </source>
</evidence>
<dbReference type="HOGENOM" id="CLU_345510_0_0_1"/>
<dbReference type="Proteomes" id="UP000006174">
    <property type="component" value="Unassembled WGS sequence"/>
</dbReference>
<dbReference type="PANTHER" id="PTHR24216">
    <property type="entry name" value="PAXILLIN-RELATED"/>
    <property type="match status" value="1"/>
</dbReference>
<evidence type="ECO:0000259" key="5">
    <source>
        <dbReference type="PROSITE" id="PS50023"/>
    </source>
</evidence>
<evidence type="ECO:0000256" key="4">
    <source>
        <dbReference type="SAM" id="MobiDB-lite"/>
    </source>
</evidence>
<accession>I2G340</accession>
<feature type="region of interest" description="Disordered" evidence="4">
    <location>
        <begin position="621"/>
        <end position="651"/>
    </location>
</feature>
<keyword evidence="2 3" id="KW-0862">Zinc</keyword>
<keyword evidence="3" id="KW-0440">LIM domain</keyword>
<evidence type="ECO:0000313" key="7">
    <source>
        <dbReference type="Proteomes" id="UP000006174"/>
    </source>
</evidence>
<dbReference type="GO" id="GO:0046872">
    <property type="term" value="F:metal ion binding"/>
    <property type="evidence" value="ECO:0007669"/>
    <property type="project" value="UniProtKB-KW"/>
</dbReference>
<feature type="compositionally biased region" description="Low complexity" evidence="4">
    <location>
        <begin position="520"/>
        <end position="541"/>
    </location>
</feature>
<protein>
    <recommendedName>
        <fullName evidence="5">LIM zinc-binding domain-containing protein</fullName>
    </recommendedName>
</protein>
<comment type="caution">
    <text evidence="6">The sequence shown here is derived from an EMBL/GenBank/DDBJ whole genome shotgun (WGS) entry which is preliminary data.</text>
</comment>
<dbReference type="SUPFAM" id="SSF57716">
    <property type="entry name" value="Glucocorticoid receptor-like (DNA-binding domain)"/>
    <property type="match status" value="2"/>
</dbReference>
<dbReference type="PANTHER" id="PTHR24216:SF8">
    <property type="entry name" value="PAXILLIN, ISOFORM F"/>
    <property type="match status" value="1"/>
</dbReference>
<feature type="compositionally biased region" description="Pro residues" evidence="4">
    <location>
        <begin position="429"/>
        <end position="440"/>
    </location>
</feature>
<feature type="compositionally biased region" description="Polar residues" evidence="4">
    <location>
        <begin position="224"/>
        <end position="237"/>
    </location>
</feature>
<dbReference type="STRING" id="1128400.I2G340"/>
<feature type="region of interest" description="Disordered" evidence="4">
    <location>
        <begin position="122"/>
        <end position="245"/>
    </location>
</feature>
<feature type="compositionally biased region" description="Polar residues" evidence="4">
    <location>
        <begin position="549"/>
        <end position="572"/>
    </location>
</feature>
<reference evidence="6 7" key="1">
    <citation type="journal article" date="2012" name="Plant Cell">
        <title>Genome comparison of barley and maize smut fungi reveals targeted loss of RNA silencing components and species-specific presence of transposable elements.</title>
        <authorList>
            <person name="Laurie J.D."/>
            <person name="Ali S."/>
            <person name="Linning R."/>
            <person name="Mannhaupt G."/>
            <person name="Wong P."/>
            <person name="Gueldener U."/>
            <person name="Muensterkoetter M."/>
            <person name="Moore R."/>
            <person name="Kahmann R."/>
            <person name="Bakkeren G."/>
            <person name="Schirawski J."/>
        </authorList>
    </citation>
    <scope>NUCLEOTIDE SEQUENCE [LARGE SCALE GENOMIC DNA]</scope>
    <source>
        <strain evidence="7">Uh4875-4</strain>
    </source>
</reference>
<dbReference type="CDD" id="cd09397">
    <property type="entry name" value="LIM1_UF1"/>
    <property type="match status" value="1"/>
</dbReference>
<feature type="region of interest" description="Disordered" evidence="4">
    <location>
        <begin position="325"/>
        <end position="360"/>
    </location>
</feature>
<feature type="region of interest" description="Disordered" evidence="4">
    <location>
        <begin position="419"/>
        <end position="575"/>
    </location>
</feature>
<feature type="compositionally biased region" description="Basic and acidic residues" evidence="4">
    <location>
        <begin position="457"/>
        <end position="470"/>
    </location>
</feature>
<feature type="compositionally biased region" description="Polar residues" evidence="4">
    <location>
        <begin position="177"/>
        <end position="191"/>
    </location>
</feature>
<evidence type="ECO:0000313" key="6">
    <source>
        <dbReference type="EMBL" id="CCF53583.1"/>
    </source>
</evidence>
<organism evidence="6 7">
    <name type="scientific">Ustilago hordei</name>
    <name type="common">Barley covered smut fungus</name>
    <dbReference type="NCBI Taxonomy" id="120017"/>
    <lineage>
        <taxon>Eukaryota</taxon>
        <taxon>Fungi</taxon>
        <taxon>Dikarya</taxon>
        <taxon>Basidiomycota</taxon>
        <taxon>Ustilaginomycotina</taxon>
        <taxon>Ustilaginomycetes</taxon>
        <taxon>Ustilaginales</taxon>
        <taxon>Ustilaginaceae</taxon>
        <taxon>Ustilago</taxon>
    </lineage>
</organism>
<keyword evidence="1 3" id="KW-0479">Metal-binding</keyword>
<name>I2G340_USTHO</name>
<feature type="compositionally biased region" description="Low complexity" evidence="4">
    <location>
        <begin position="341"/>
        <end position="360"/>
    </location>
</feature>
<dbReference type="GO" id="GO:0030695">
    <property type="term" value="F:GTPase regulator activity"/>
    <property type="evidence" value="ECO:0007669"/>
    <property type="project" value="UniProtKB-ARBA"/>
</dbReference>
<dbReference type="SMART" id="SM00132">
    <property type="entry name" value="LIM"/>
    <property type="match status" value="2"/>
</dbReference>
<dbReference type="CDD" id="cd08368">
    <property type="entry name" value="LIM"/>
    <property type="match status" value="1"/>
</dbReference>
<dbReference type="Gene3D" id="2.10.110.10">
    <property type="entry name" value="Cysteine Rich Protein"/>
    <property type="match status" value="2"/>
</dbReference>
<dbReference type="AlphaFoldDB" id="I2G340"/>
<evidence type="ECO:0000256" key="2">
    <source>
        <dbReference type="ARBA" id="ARBA00022833"/>
    </source>
</evidence>
<proteinExistence type="predicted"/>
<feature type="compositionally biased region" description="Polar residues" evidence="4">
    <location>
        <begin position="622"/>
        <end position="646"/>
    </location>
</feature>
<feature type="domain" description="LIM zinc-binding" evidence="5">
    <location>
        <begin position="721"/>
        <end position="784"/>
    </location>
</feature>
<dbReference type="Pfam" id="PF00412">
    <property type="entry name" value="LIM"/>
    <property type="match status" value="1"/>
</dbReference>
<gene>
    <name evidence="6" type="ORF">UHOR_02467</name>
</gene>
<feature type="compositionally biased region" description="Basic residues" evidence="4">
    <location>
        <begin position="135"/>
        <end position="163"/>
    </location>
</feature>
<keyword evidence="7" id="KW-1185">Reference proteome</keyword>
<dbReference type="PROSITE" id="PS50023">
    <property type="entry name" value="LIM_DOMAIN_2"/>
    <property type="match status" value="1"/>
</dbReference>
<feature type="region of interest" description="Disordered" evidence="4">
    <location>
        <begin position="39"/>
        <end position="77"/>
    </location>
</feature>
<feature type="compositionally biased region" description="Basic and acidic residues" evidence="4">
    <location>
        <begin position="39"/>
        <end position="49"/>
    </location>
</feature>
<dbReference type="eggNOG" id="KOG1703">
    <property type="taxonomic scope" value="Eukaryota"/>
</dbReference>